<organism evidence="2 3">
    <name type="scientific">Roseateles terrae</name>
    <dbReference type="NCBI Taxonomy" id="431060"/>
    <lineage>
        <taxon>Bacteria</taxon>
        <taxon>Pseudomonadati</taxon>
        <taxon>Pseudomonadota</taxon>
        <taxon>Betaproteobacteria</taxon>
        <taxon>Burkholderiales</taxon>
        <taxon>Sphaerotilaceae</taxon>
        <taxon>Roseateles</taxon>
    </lineage>
</organism>
<dbReference type="PROSITE" id="PS51318">
    <property type="entry name" value="TAT"/>
    <property type="match status" value="1"/>
</dbReference>
<dbReference type="InterPro" id="IPR015943">
    <property type="entry name" value="WD40/YVTN_repeat-like_dom_sf"/>
</dbReference>
<dbReference type="PANTHER" id="PTHR31270">
    <property type="entry name" value="GLUTAMINYL-PEPTIDE CYCLOTRANSFERASE"/>
    <property type="match status" value="1"/>
</dbReference>
<dbReference type="EMBL" id="JACHXO010000001">
    <property type="protein sequence ID" value="MBB3193468.1"/>
    <property type="molecule type" value="Genomic_DNA"/>
</dbReference>
<dbReference type="PANTHER" id="PTHR31270:SF1">
    <property type="entry name" value="GLUTAMINYL-PEPTIDE CYCLOTRANSFERASE"/>
    <property type="match status" value="1"/>
</dbReference>
<keyword evidence="1" id="KW-0732">Signal</keyword>
<reference evidence="2 3" key="1">
    <citation type="submission" date="2020-08" db="EMBL/GenBank/DDBJ databases">
        <title>Genomic Encyclopedia of Type Strains, Phase III (KMG-III): the genomes of soil and plant-associated and newly described type strains.</title>
        <authorList>
            <person name="Whitman W."/>
        </authorList>
    </citation>
    <scope>NUCLEOTIDE SEQUENCE [LARGE SCALE GENOMIC DNA]</scope>
    <source>
        <strain evidence="2 3">CECT 7247</strain>
    </source>
</reference>
<dbReference type="SUPFAM" id="SSF50969">
    <property type="entry name" value="YVTN repeat-like/Quinoprotein amine dehydrogenase"/>
    <property type="match status" value="1"/>
</dbReference>
<dbReference type="RefSeq" id="WP_246409476.1">
    <property type="nucleotide sequence ID" value="NZ_JACHXO010000001.1"/>
</dbReference>
<dbReference type="InterPro" id="IPR006311">
    <property type="entry name" value="TAT_signal"/>
</dbReference>
<feature type="signal peptide" evidence="1">
    <location>
        <begin position="1"/>
        <end position="39"/>
    </location>
</feature>
<sequence length="282" mass="30992">MRTILSSLGRRALMSWAGQGLFAAAVSLTALTTHTAAGAAPADAGLPVYTVKVVKSYPHDRGAFTEGLFFKDGFMWESTGLKGRSSIRKVKLETGEVVMDTRLPAEIFGEGIADWGDRVIGLTWTDGIGYVLDMSNLKLWRKFSYAGEGWGLTQNGKELIMSDGTPELRFIDPVSFKETRRVRVTAGGQPVEKINELEWVEGEVLANIWQTDRIARIDPASGKVTGWIDLTGLMPDRNPDAQGEDVANGIAYDAKTKRLFVTGKLWPKLFEVQLVKTAGPRR</sequence>
<comment type="caution">
    <text evidence="2">The sequence shown here is derived from an EMBL/GenBank/DDBJ whole genome shotgun (WGS) entry which is preliminary data.</text>
</comment>
<gene>
    <name evidence="2" type="ORF">FHS28_000833</name>
</gene>
<evidence type="ECO:0000256" key="1">
    <source>
        <dbReference type="SAM" id="SignalP"/>
    </source>
</evidence>
<proteinExistence type="predicted"/>
<name>A0ABR6GQM3_9BURK</name>
<evidence type="ECO:0000313" key="2">
    <source>
        <dbReference type="EMBL" id="MBB3193468.1"/>
    </source>
</evidence>
<dbReference type="Pfam" id="PF05096">
    <property type="entry name" value="Glu_cyclase_2"/>
    <property type="match status" value="1"/>
</dbReference>
<dbReference type="InterPro" id="IPR007788">
    <property type="entry name" value="QCT"/>
</dbReference>
<dbReference type="Proteomes" id="UP000574369">
    <property type="component" value="Unassembled WGS sequence"/>
</dbReference>
<accession>A0ABR6GQM3</accession>
<evidence type="ECO:0000313" key="3">
    <source>
        <dbReference type="Proteomes" id="UP000574369"/>
    </source>
</evidence>
<protein>
    <submittedName>
        <fullName evidence="2">Glutamine cyclotransferase</fullName>
    </submittedName>
</protein>
<dbReference type="InterPro" id="IPR011044">
    <property type="entry name" value="Quino_amine_DH_bsu"/>
</dbReference>
<keyword evidence="3" id="KW-1185">Reference proteome</keyword>
<feature type="chain" id="PRO_5046699558" evidence="1">
    <location>
        <begin position="40"/>
        <end position="282"/>
    </location>
</feature>
<dbReference type="Gene3D" id="2.130.10.10">
    <property type="entry name" value="YVTN repeat-like/Quinoprotein amine dehydrogenase"/>
    <property type="match status" value="1"/>
</dbReference>